<sequence length="345" mass="37744">MTRKPFAMAGHTIQPGKSAIIDVPVSVLSDHTPMTMAAHVLHGKLDGPTVFVSGAIHGDEIIGVEIVRRLIRAPQMKGLKGTLICVPIVNAYGFINHSRYLPDRRDLNRSFPGATKGSLAARLAKIFMTEIVSRCDVGIDLHSAAEHRVNLPQIRIDGGSRKAMELAQAFAPPVIIVSKLRDGSLRQAARDLGKDVLVYECGEALRFDETALRIGVTGVLRVLRKLGMLNQDRRIRTPLKPDVSQSSEWMRAPMGGVLRAYKTIGAWVEEDEVIAALSDPLGQQEVEVKSPATGLIIGRTMLPIVNEGDALFHIAEILKPLTEDGHTELEQAFEGHPLFDEDEIL</sequence>
<keyword evidence="7" id="KW-1185">Reference proteome</keyword>
<evidence type="ECO:0000256" key="1">
    <source>
        <dbReference type="ARBA" id="ARBA00001947"/>
    </source>
</evidence>
<proteinExistence type="predicted"/>
<dbReference type="SUPFAM" id="SSF53187">
    <property type="entry name" value="Zn-dependent exopeptidases"/>
    <property type="match status" value="1"/>
</dbReference>
<evidence type="ECO:0000256" key="4">
    <source>
        <dbReference type="ARBA" id="ARBA00022833"/>
    </source>
</evidence>
<dbReference type="InterPro" id="IPR043795">
    <property type="entry name" value="N-alpha-Ac-DABA-like"/>
</dbReference>
<dbReference type="InterPro" id="IPR055438">
    <property type="entry name" value="AstE_AspA_cat"/>
</dbReference>
<organism evidence="6 7">
    <name type="scientific">Hyphobacterium lacteum</name>
    <dbReference type="NCBI Taxonomy" id="3116575"/>
    <lineage>
        <taxon>Bacteria</taxon>
        <taxon>Pseudomonadati</taxon>
        <taxon>Pseudomonadota</taxon>
        <taxon>Alphaproteobacteria</taxon>
        <taxon>Maricaulales</taxon>
        <taxon>Maricaulaceae</taxon>
        <taxon>Hyphobacterium</taxon>
    </lineage>
</organism>
<dbReference type="InterPro" id="IPR053138">
    <property type="entry name" value="N-alpha-Ac-DABA_deacetylase"/>
</dbReference>
<dbReference type="RefSeq" id="WP_330199000.1">
    <property type="nucleotide sequence ID" value="NZ_JAZDRP010000004.1"/>
</dbReference>
<comment type="cofactor">
    <cofactor evidence="1">
        <name>Zn(2+)</name>
        <dbReference type="ChEBI" id="CHEBI:29105"/>
    </cofactor>
</comment>
<dbReference type="Gene3D" id="3.40.630.10">
    <property type="entry name" value="Zn peptidases"/>
    <property type="match status" value="1"/>
</dbReference>
<keyword evidence="3" id="KW-0378">Hydrolase</keyword>
<evidence type="ECO:0000313" key="7">
    <source>
        <dbReference type="Proteomes" id="UP001354971"/>
    </source>
</evidence>
<dbReference type="PANTHER" id="PTHR37326:SF2">
    <property type="entry name" value="SUCCINYLGLUTAMATE DESUCCINYLASE_ASPARTOACYLASE FAMILY PROTEIN"/>
    <property type="match status" value="1"/>
</dbReference>
<name>A0ABU7LQZ4_9PROT</name>
<dbReference type="Proteomes" id="UP001354971">
    <property type="component" value="Unassembled WGS sequence"/>
</dbReference>
<protein>
    <submittedName>
        <fullName evidence="6">Succinylglutamate desuccinylase/aspartoacylase family protein</fullName>
    </submittedName>
</protein>
<comment type="caution">
    <text evidence="6">The sequence shown here is derived from an EMBL/GenBank/DDBJ whole genome shotgun (WGS) entry which is preliminary data.</text>
</comment>
<evidence type="ECO:0000256" key="2">
    <source>
        <dbReference type="ARBA" id="ARBA00022723"/>
    </source>
</evidence>
<dbReference type="CDD" id="cd06251">
    <property type="entry name" value="M14_ASTE_ASPA-like"/>
    <property type="match status" value="1"/>
</dbReference>
<dbReference type="PANTHER" id="PTHR37326">
    <property type="entry name" value="BLL3975 PROTEIN"/>
    <property type="match status" value="1"/>
</dbReference>
<evidence type="ECO:0000259" key="5">
    <source>
        <dbReference type="Pfam" id="PF24827"/>
    </source>
</evidence>
<dbReference type="EMBL" id="JAZDRP010000004">
    <property type="protein sequence ID" value="MEE2526337.1"/>
    <property type="molecule type" value="Genomic_DNA"/>
</dbReference>
<evidence type="ECO:0000256" key="3">
    <source>
        <dbReference type="ARBA" id="ARBA00022801"/>
    </source>
</evidence>
<keyword evidence="4" id="KW-0862">Zinc</keyword>
<evidence type="ECO:0000313" key="6">
    <source>
        <dbReference type="EMBL" id="MEE2526337.1"/>
    </source>
</evidence>
<reference evidence="6 7" key="1">
    <citation type="submission" date="2024-01" db="EMBL/GenBank/DDBJ databases">
        <title>Hyphobacterium bacterium isolated from marine sediment.</title>
        <authorList>
            <person name="Zhao S."/>
        </authorList>
    </citation>
    <scope>NUCLEOTIDE SEQUENCE [LARGE SCALE GENOMIC DNA]</scope>
    <source>
        <strain evidence="7">HN65</strain>
    </source>
</reference>
<feature type="domain" description="Succinylglutamate desuccinylase/Aspartoacylase catalytic" evidence="5">
    <location>
        <begin position="46"/>
        <end position="225"/>
    </location>
</feature>
<dbReference type="PIRSF" id="PIRSF039012">
    <property type="entry name" value="ASP"/>
    <property type="match status" value="1"/>
</dbReference>
<keyword evidence="2" id="KW-0479">Metal-binding</keyword>
<gene>
    <name evidence="6" type="ORF">V0U79_08160</name>
</gene>
<dbReference type="Pfam" id="PF24827">
    <property type="entry name" value="AstE_AspA_cat"/>
    <property type="match status" value="1"/>
</dbReference>
<accession>A0ABU7LQZ4</accession>